<evidence type="ECO:0000256" key="5">
    <source>
        <dbReference type="ARBA" id="ARBA00022475"/>
    </source>
</evidence>
<keyword evidence="7 21" id="KW-0812">Transmembrane</keyword>
<keyword evidence="11" id="KW-0560">Oxidoreductase</keyword>
<comment type="similarity">
    <text evidence="17">In the C-terminal section; belongs to the nitrate reductase gamma subunit family.</text>
</comment>
<feature type="transmembrane region" description="Helical" evidence="21">
    <location>
        <begin position="47"/>
        <end position="69"/>
    </location>
</feature>
<evidence type="ECO:0000256" key="1">
    <source>
        <dbReference type="ARBA" id="ARBA00001942"/>
    </source>
</evidence>
<dbReference type="Proteomes" id="UP000240542">
    <property type="component" value="Unassembled WGS sequence"/>
</dbReference>
<evidence type="ECO:0000256" key="21">
    <source>
        <dbReference type="SAM" id="Phobius"/>
    </source>
</evidence>
<dbReference type="InterPro" id="IPR051936">
    <property type="entry name" value="Heme-iron_electron_transfer"/>
</dbReference>
<keyword evidence="5" id="KW-1003">Cell membrane</keyword>
<dbReference type="GO" id="GO:0046872">
    <property type="term" value="F:metal ion binding"/>
    <property type="evidence" value="ECO:0007669"/>
    <property type="project" value="UniProtKB-KW"/>
</dbReference>
<evidence type="ECO:0000256" key="19">
    <source>
        <dbReference type="ARBA" id="ARBA00071287"/>
    </source>
</evidence>
<keyword evidence="14 21" id="KW-0472">Membrane</keyword>
<dbReference type="InterPro" id="IPR003816">
    <property type="entry name" value="Nitrate_red_gam"/>
</dbReference>
<accession>A0A2P8CUY4</accession>
<evidence type="ECO:0000256" key="6">
    <source>
        <dbReference type="ARBA" id="ARBA00022617"/>
    </source>
</evidence>
<evidence type="ECO:0000256" key="9">
    <source>
        <dbReference type="ARBA" id="ARBA00022982"/>
    </source>
</evidence>
<dbReference type="EMBL" id="PYGA01000029">
    <property type="protein sequence ID" value="PSK88768.1"/>
    <property type="molecule type" value="Genomic_DNA"/>
</dbReference>
<keyword evidence="8" id="KW-0479">Metal-binding</keyword>
<evidence type="ECO:0000259" key="22">
    <source>
        <dbReference type="Pfam" id="PF02665"/>
    </source>
</evidence>
<evidence type="ECO:0000256" key="14">
    <source>
        <dbReference type="ARBA" id="ARBA00023136"/>
    </source>
</evidence>
<evidence type="ECO:0000313" key="24">
    <source>
        <dbReference type="Proteomes" id="UP000240542"/>
    </source>
</evidence>
<dbReference type="AlphaFoldDB" id="A0A2P8CUY4"/>
<dbReference type="FunFam" id="1.20.950.20:FF:000001">
    <property type="entry name" value="Respiratory nitrate reductase subunit gamma"/>
    <property type="match status" value="1"/>
</dbReference>
<reference evidence="23 24" key="1">
    <citation type="submission" date="2018-03" db="EMBL/GenBank/DDBJ databases">
        <title>Genomic Encyclopedia of Archaeal and Bacterial Type Strains, Phase II (KMG-II): from individual species to whole genera.</title>
        <authorList>
            <person name="Goeker M."/>
        </authorList>
    </citation>
    <scope>NUCLEOTIDE SEQUENCE [LARGE SCALE GENOMIC DNA]</scope>
    <source>
        <strain evidence="23 24">DSM 45312</strain>
    </source>
</reference>
<comment type="subcellular location">
    <subcellularLocation>
        <location evidence="3">Cell membrane</location>
        <topology evidence="3">Multi-pass membrane protein</topology>
    </subcellularLocation>
</comment>
<dbReference type="Pfam" id="PF02665">
    <property type="entry name" value="Nitrate_red_gam"/>
    <property type="match status" value="1"/>
</dbReference>
<evidence type="ECO:0000256" key="4">
    <source>
        <dbReference type="ARBA" id="ARBA00022448"/>
    </source>
</evidence>
<sequence length="245" mass="26881">MTWLDQALWGVLPYLVLLVLIGGTVWRYRFDKFGWTTRSSELYEKSILRIASPLFHFGLLVVIIGHVVGLAVPKSWTEAVGVSDTMYHVMALSLGIVAGVCTLVGIALLIYRRRTNGPVFSATTVNDKVMYLVLVAAIVAGLATTVLSAGADLAGGHGHDYRVTVSVWFRGIWILHPDVAAMAAATPAFKLHVLIGMALFALFPFSRLVHAFSAPVQYLFRPYIVYRSRDPIPGRASRPAQRGWG</sequence>
<keyword evidence="9" id="KW-0249">Electron transport</keyword>
<comment type="cofactor">
    <cofactor evidence="1">
        <name>Mo-bis(molybdopterin guanine dinucleotide)</name>
        <dbReference type="ChEBI" id="CHEBI:60539"/>
    </cofactor>
</comment>
<dbReference type="OrthoDB" id="9788113at2"/>
<dbReference type="GO" id="GO:0009055">
    <property type="term" value="F:electron transfer activity"/>
    <property type="evidence" value="ECO:0007669"/>
    <property type="project" value="TreeGrafter"/>
</dbReference>
<feature type="transmembrane region" description="Helical" evidence="21">
    <location>
        <begin position="6"/>
        <end position="26"/>
    </location>
</feature>
<evidence type="ECO:0000256" key="16">
    <source>
        <dbReference type="ARBA" id="ARBA00061095"/>
    </source>
</evidence>
<organism evidence="23 24">
    <name type="scientific">Murinocardiopsis flavida</name>
    <dbReference type="NCBI Taxonomy" id="645275"/>
    <lineage>
        <taxon>Bacteria</taxon>
        <taxon>Bacillati</taxon>
        <taxon>Actinomycetota</taxon>
        <taxon>Actinomycetes</taxon>
        <taxon>Streptosporangiales</taxon>
        <taxon>Nocardiopsidaceae</taxon>
        <taxon>Murinocardiopsis</taxon>
    </lineage>
</organism>
<dbReference type="Gene3D" id="1.20.950.20">
    <property type="entry name" value="Transmembrane di-heme cytochromes, Chain C"/>
    <property type="match status" value="1"/>
</dbReference>
<feature type="domain" description="NarG-like" evidence="22">
    <location>
        <begin position="6"/>
        <end position="229"/>
    </location>
</feature>
<evidence type="ECO:0000256" key="3">
    <source>
        <dbReference type="ARBA" id="ARBA00004651"/>
    </source>
</evidence>
<evidence type="ECO:0000256" key="2">
    <source>
        <dbReference type="ARBA" id="ARBA00001970"/>
    </source>
</evidence>
<comment type="similarity">
    <text evidence="18">In the N-terminal section; belongs to the nitrate reductase alpha subunit family.</text>
</comment>
<comment type="similarity">
    <text evidence="16">In the central section; belongs to the NarJ/NarW family.</text>
</comment>
<evidence type="ECO:0000256" key="15">
    <source>
        <dbReference type="ARBA" id="ARBA00056200"/>
    </source>
</evidence>
<comment type="function">
    <text evidence="15">Does not seem to have nitrate reductase activity.</text>
</comment>
<keyword evidence="6 20" id="KW-0349">Heme</keyword>
<evidence type="ECO:0000256" key="7">
    <source>
        <dbReference type="ARBA" id="ARBA00022692"/>
    </source>
</evidence>
<evidence type="ECO:0000313" key="23">
    <source>
        <dbReference type="EMBL" id="PSK88768.1"/>
    </source>
</evidence>
<dbReference type="SUPFAM" id="SSF103501">
    <property type="entry name" value="Respiratory nitrate reductase 1 gamma chain"/>
    <property type="match status" value="1"/>
</dbReference>
<feature type="transmembrane region" description="Helical" evidence="21">
    <location>
        <begin position="131"/>
        <end position="151"/>
    </location>
</feature>
<keyword evidence="10 21" id="KW-1133">Transmembrane helix</keyword>
<dbReference type="GO" id="GO:0020037">
    <property type="term" value="F:heme binding"/>
    <property type="evidence" value="ECO:0007669"/>
    <property type="project" value="TreeGrafter"/>
</dbReference>
<feature type="transmembrane region" description="Helical" evidence="21">
    <location>
        <begin position="179"/>
        <end position="203"/>
    </location>
</feature>
<keyword evidence="13" id="KW-0534">Nitrate assimilation</keyword>
<dbReference type="GO" id="GO:0005886">
    <property type="term" value="C:plasma membrane"/>
    <property type="evidence" value="ECO:0007669"/>
    <property type="project" value="UniProtKB-SubCell"/>
</dbReference>
<dbReference type="PANTHER" id="PTHR30598:SF3">
    <property type="entry name" value="RESPIRATORY NITRATE REDUCTASE 1 GAMMA CHAIN"/>
    <property type="match status" value="1"/>
</dbReference>
<dbReference type="GO" id="GO:0042128">
    <property type="term" value="P:nitrate assimilation"/>
    <property type="evidence" value="ECO:0007669"/>
    <property type="project" value="UniProtKB-KW"/>
</dbReference>
<keyword evidence="4" id="KW-0813">Transport</keyword>
<feature type="binding site" description="axial binding residue" evidence="20">
    <location>
        <position position="210"/>
    </location>
    <ligand>
        <name>heme b</name>
        <dbReference type="ChEBI" id="CHEBI:60344"/>
        <label>1</label>
    </ligand>
    <ligandPart>
        <name>Fe</name>
        <dbReference type="ChEBI" id="CHEBI:18248"/>
    </ligandPart>
</feature>
<comment type="caution">
    <text evidence="23">The sequence shown here is derived from an EMBL/GenBank/DDBJ whole genome shotgun (WGS) entry which is preliminary data.</text>
</comment>
<evidence type="ECO:0000256" key="20">
    <source>
        <dbReference type="PIRSR" id="PIRSR603816-1"/>
    </source>
</evidence>
<feature type="binding site" description="axial binding residue" evidence="20">
    <location>
        <position position="56"/>
    </location>
    <ligand>
        <name>heme b</name>
        <dbReference type="ChEBI" id="CHEBI:60344"/>
        <label>1</label>
    </ligand>
    <ligandPart>
        <name>Fe</name>
        <dbReference type="ChEBI" id="CHEBI:18248"/>
    </ligandPart>
</feature>
<evidence type="ECO:0000256" key="11">
    <source>
        <dbReference type="ARBA" id="ARBA00023002"/>
    </source>
</evidence>
<dbReference type="GO" id="GO:0008940">
    <property type="term" value="F:nitrate reductase activity"/>
    <property type="evidence" value="ECO:0007669"/>
    <property type="project" value="InterPro"/>
</dbReference>
<dbReference type="NCBIfam" id="TIGR00351">
    <property type="entry name" value="narI"/>
    <property type="match status" value="1"/>
</dbReference>
<comment type="cofactor">
    <cofactor evidence="2">
        <name>heme b</name>
        <dbReference type="ChEBI" id="CHEBI:60344"/>
    </cofactor>
</comment>
<feature type="binding site" description="axial binding residue" evidence="20">
    <location>
        <position position="192"/>
    </location>
    <ligand>
        <name>heme b</name>
        <dbReference type="ChEBI" id="CHEBI:60344"/>
        <label>1</label>
    </ligand>
    <ligandPart>
        <name>Fe</name>
        <dbReference type="ChEBI" id="CHEBI:18248"/>
    </ligandPart>
</feature>
<dbReference type="InterPro" id="IPR023234">
    <property type="entry name" value="NarG-like_domain"/>
</dbReference>
<evidence type="ECO:0000256" key="10">
    <source>
        <dbReference type="ARBA" id="ARBA00022989"/>
    </source>
</evidence>
<evidence type="ECO:0000256" key="18">
    <source>
        <dbReference type="ARBA" id="ARBA00061480"/>
    </source>
</evidence>
<protein>
    <recommendedName>
        <fullName evidence="19">Nitrate reductase-like protein NarX</fullName>
    </recommendedName>
</protein>
<evidence type="ECO:0000256" key="13">
    <source>
        <dbReference type="ARBA" id="ARBA00023063"/>
    </source>
</evidence>
<proteinExistence type="inferred from homology"/>
<dbReference type="RefSeq" id="WP_106586419.1">
    <property type="nucleotide sequence ID" value="NZ_PYGA01000029.1"/>
</dbReference>
<feature type="transmembrane region" description="Helical" evidence="21">
    <location>
        <begin position="89"/>
        <end position="111"/>
    </location>
</feature>
<name>A0A2P8CUY4_9ACTN</name>
<keyword evidence="24" id="KW-1185">Reference proteome</keyword>
<dbReference type="PANTHER" id="PTHR30598">
    <property type="entry name" value="NITRATE REDUCTASE PRIVATE CHAPERONE, REDOX ENZYME MATURATION PROTEIN REMP FAMILY"/>
    <property type="match status" value="1"/>
</dbReference>
<evidence type="ECO:0000256" key="17">
    <source>
        <dbReference type="ARBA" id="ARBA00061196"/>
    </source>
</evidence>
<gene>
    <name evidence="23" type="ORF">CLV63_12957</name>
</gene>
<keyword evidence="12 20" id="KW-0408">Iron</keyword>
<evidence type="ECO:0000256" key="12">
    <source>
        <dbReference type="ARBA" id="ARBA00023004"/>
    </source>
</evidence>
<dbReference type="GO" id="GO:0019645">
    <property type="term" value="P:anaerobic electron transport chain"/>
    <property type="evidence" value="ECO:0007669"/>
    <property type="project" value="TreeGrafter"/>
</dbReference>
<feature type="binding site" description="axial binding residue" evidence="20">
    <location>
        <position position="66"/>
    </location>
    <ligand>
        <name>heme b</name>
        <dbReference type="ChEBI" id="CHEBI:60344"/>
        <label>2</label>
    </ligand>
    <ligandPart>
        <name>Fe</name>
        <dbReference type="ChEBI" id="CHEBI:18248"/>
    </ligandPart>
</feature>
<dbReference type="GO" id="GO:0009325">
    <property type="term" value="C:nitrate reductase complex"/>
    <property type="evidence" value="ECO:0007669"/>
    <property type="project" value="InterPro"/>
</dbReference>
<dbReference type="InterPro" id="IPR036197">
    <property type="entry name" value="NarG-like_sf"/>
</dbReference>
<evidence type="ECO:0000256" key="8">
    <source>
        <dbReference type="ARBA" id="ARBA00022723"/>
    </source>
</evidence>